<comment type="caution">
    <text evidence="2">The sequence shown here is derived from an EMBL/GenBank/DDBJ whole genome shotgun (WGS) entry which is preliminary data.</text>
</comment>
<feature type="compositionally biased region" description="Pro residues" evidence="1">
    <location>
        <begin position="64"/>
        <end position="77"/>
    </location>
</feature>
<proteinExistence type="predicted"/>
<evidence type="ECO:0000256" key="1">
    <source>
        <dbReference type="SAM" id="MobiDB-lite"/>
    </source>
</evidence>
<gene>
    <name evidence="2" type="ORF">ABH992_003266</name>
</gene>
<name>A0ABV4GFZ4_9BRAD</name>
<protein>
    <submittedName>
        <fullName evidence="2">Uncharacterized protein</fullName>
    </submittedName>
</protein>
<sequence>MHITGHQVAPERLKEFRRIYKEVSGEEITTAEASEMTHRLLTLYRLLSHPLPGEIEKPEGPRALSPPPPAQRVPGEP</sequence>
<keyword evidence="3" id="KW-1185">Reference proteome</keyword>
<feature type="region of interest" description="Disordered" evidence="1">
    <location>
        <begin position="51"/>
        <end position="77"/>
    </location>
</feature>
<dbReference type="EMBL" id="JBGBZN010000002">
    <property type="protein sequence ID" value="MEY9470867.1"/>
    <property type="molecule type" value="Genomic_DNA"/>
</dbReference>
<reference evidence="2 3" key="1">
    <citation type="submission" date="2024-07" db="EMBL/GenBank/DDBJ databases">
        <title>Genomic Encyclopedia of Type Strains, Phase V (KMG-V): Genome sequencing to study the core and pangenomes of soil and plant-associated prokaryotes.</title>
        <authorList>
            <person name="Whitman W."/>
        </authorList>
    </citation>
    <scope>NUCLEOTIDE SEQUENCE [LARGE SCALE GENOMIC DNA]</scope>
    <source>
        <strain evidence="2 3">USDA 222</strain>
    </source>
</reference>
<evidence type="ECO:0000313" key="3">
    <source>
        <dbReference type="Proteomes" id="UP001565474"/>
    </source>
</evidence>
<accession>A0ABV4GFZ4</accession>
<dbReference type="Proteomes" id="UP001565474">
    <property type="component" value="Unassembled WGS sequence"/>
</dbReference>
<evidence type="ECO:0000313" key="2">
    <source>
        <dbReference type="EMBL" id="MEY9470867.1"/>
    </source>
</evidence>
<organism evidence="2 3">
    <name type="scientific">Bradyrhizobium yuanmingense</name>
    <dbReference type="NCBI Taxonomy" id="108015"/>
    <lineage>
        <taxon>Bacteria</taxon>
        <taxon>Pseudomonadati</taxon>
        <taxon>Pseudomonadota</taxon>
        <taxon>Alphaproteobacteria</taxon>
        <taxon>Hyphomicrobiales</taxon>
        <taxon>Nitrobacteraceae</taxon>
        <taxon>Bradyrhizobium</taxon>
    </lineage>
</organism>